<dbReference type="RefSeq" id="XP_005536728.1">
    <property type="nucleotide sequence ID" value="XM_005536671.1"/>
</dbReference>
<dbReference type="HOGENOM" id="CLU_027965_0_2_1"/>
<dbReference type="Gramene" id="CML073CT">
    <property type="protein sequence ID" value="CML073CT"/>
    <property type="gene ID" value="CML073C"/>
</dbReference>
<dbReference type="EMBL" id="AP006494">
    <property type="protein sequence ID" value="BAM80692.1"/>
    <property type="molecule type" value="Genomic_DNA"/>
</dbReference>
<dbReference type="PRINTS" id="PR00190">
    <property type="entry name" value="ACTIN"/>
</dbReference>
<evidence type="ECO:0000256" key="1">
    <source>
        <dbReference type="RuleBase" id="RU000487"/>
    </source>
</evidence>
<dbReference type="OrthoDB" id="270004at2759"/>
<reference evidence="2 3" key="1">
    <citation type="journal article" date="2004" name="Nature">
        <title>Genome sequence of the ultrasmall unicellular red alga Cyanidioschyzon merolae 10D.</title>
        <authorList>
            <person name="Matsuzaki M."/>
            <person name="Misumi O."/>
            <person name="Shin-i T."/>
            <person name="Maruyama S."/>
            <person name="Takahara M."/>
            <person name="Miyagishima S."/>
            <person name="Mori T."/>
            <person name="Nishida K."/>
            <person name="Yagisawa F."/>
            <person name="Nishida K."/>
            <person name="Yoshida Y."/>
            <person name="Nishimura Y."/>
            <person name="Nakao S."/>
            <person name="Kobayashi T."/>
            <person name="Momoyama Y."/>
            <person name="Higashiyama T."/>
            <person name="Minoda A."/>
            <person name="Sano M."/>
            <person name="Nomoto H."/>
            <person name="Oishi K."/>
            <person name="Hayashi H."/>
            <person name="Ohta F."/>
            <person name="Nishizaka S."/>
            <person name="Haga S."/>
            <person name="Miura S."/>
            <person name="Morishita T."/>
            <person name="Kabeya Y."/>
            <person name="Terasawa K."/>
            <person name="Suzuki Y."/>
            <person name="Ishii Y."/>
            <person name="Asakawa S."/>
            <person name="Takano H."/>
            <person name="Ohta N."/>
            <person name="Kuroiwa H."/>
            <person name="Tanaka K."/>
            <person name="Shimizu N."/>
            <person name="Sugano S."/>
            <person name="Sato N."/>
            <person name="Nozaki H."/>
            <person name="Ogasawara N."/>
            <person name="Kohara Y."/>
            <person name="Kuroiwa T."/>
        </authorList>
    </citation>
    <scope>NUCLEOTIDE SEQUENCE [LARGE SCALE GENOMIC DNA]</scope>
    <source>
        <strain evidence="2 3">10D</strain>
    </source>
</reference>
<dbReference type="SUPFAM" id="SSF53067">
    <property type="entry name" value="Actin-like ATPase domain"/>
    <property type="match status" value="2"/>
</dbReference>
<proteinExistence type="inferred from homology"/>
<dbReference type="GeneID" id="16994775"/>
<dbReference type="eggNOG" id="KOG0676">
    <property type="taxonomic scope" value="Eukaryota"/>
</dbReference>
<dbReference type="Proteomes" id="UP000007014">
    <property type="component" value="Chromosome 12"/>
</dbReference>
<dbReference type="InterPro" id="IPR043129">
    <property type="entry name" value="ATPase_NBD"/>
</dbReference>
<dbReference type="InterPro" id="IPR004001">
    <property type="entry name" value="Actin_CS"/>
</dbReference>
<comment type="similarity">
    <text evidence="1">Belongs to the actin family.</text>
</comment>
<dbReference type="InterPro" id="IPR004000">
    <property type="entry name" value="Actin"/>
</dbReference>
<dbReference type="Gene3D" id="3.30.420.40">
    <property type="match status" value="2"/>
</dbReference>
<accession>M1VD84</accession>
<sequence length="359" mass="39021">MTEDGRPVVIDSGALYTRVDFAGNDVPSVTVRTASETPVNGVSVETDPGRSAGAIPDWERLAGFWDSVLTESLGTRAENQPLLVVDWAESTKFSRELLAQVAFETLGVPALYLAAPAVLALYAVNRTTGLSIDVGHTSLRIAPVYEGFQFGYATTTLPIGGIDIEARLRTLVLETHIGDATTTRALDTLDWRVLKEAVSEVRPKQGVDGETSTFTAKQYAVVEGRSILVTPDQYLGCTEMLFTPATSPDGKNRSTFTERVHLALMQCEPDIRRELAANIMLYGGGAALKGLAERLRSELVDVLPSSMHPNVAVAHDPSTVAWRGGSILASITMFQQLWVTKQDYNEHGPLCILRKDTMR</sequence>
<protein>
    <submittedName>
        <fullName evidence="2">Similar to actin-related protein</fullName>
    </submittedName>
</protein>
<evidence type="ECO:0000313" key="3">
    <source>
        <dbReference type="Proteomes" id="UP000007014"/>
    </source>
</evidence>
<dbReference type="OMA" id="HETTFSI"/>
<reference evidence="2 3" key="2">
    <citation type="journal article" date="2007" name="BMC Biol.">
        <title>A 100%-complete sequence reveals unusually simple genomic features in the hot-spring red alga Cyanidioschyzon merolae.</title>
        <authorList>
            <person name="Nozaki H."/>
            <person name="Takano H."/>
            <person name="Misumi O."/>
            <person name="Terasawa K."/>
            <person name="Matsuzaki M."/>
            <person name="Maruyama S."/>
            <person name="Nishida K."/>
            <person name="Yagisawa F."/>
            <person name="Yoshida Y."/>
            <person name="Fujiwara T."/>
            <person name="Takio S."/>
            <person name="Tamura K."/>
            <person name="Chung S.J."/>
            <person name="Nakamura S."/>
            <person name="Kuroiwa H."/>
            <person name="Tanaka K."/>
            <person name="Sato N."/>
            <person name="Kuroiwa T."/>
        </authorList>
    </citation>
    <scope>NUCLEOTIDE SEQUENCE [LARGE SCALE GENOMIC DNA]</scope>
    <source>
        <strain evidence="2 3">10D</strain>
    </source>
</reference>
<organism evidence="2 3">
    <name type="scientific">Cyanidioschyzon merolae (strain NIES-3377 / 10D)</name>
    <name type="common">Unicellular red alga</name>
    <dbReference type="NCBI Taxonomy" id="280699"/>
    <lineage>
        <taxon>Eukaryota</taxon>
        <taxon>Rhodophyta</taxon>
        <taxon>Bangiophyceae</taxon>
        <taxon>Cyanidiales</taxon>
        <taxon>Cyanidiaceae</taxon>
        <taxon>Cyanidioschyzon</taxon>
    </lineage>
</organism>
<keyword evidence="3" id="KW-1185">Reference proteome</keyword>
<dbReference type="CDD" id="cd10169">
    <property type="entry name" value="ASKHA_NBD_actin-like"/>
    <property type="match status" value="1"/>
</dbReference>
<gene>
    <name evidence="2" type="ORF">CYME_CML073C</name>
</gene>
<dbReference type="AlphaFoldDB" id="M1VD84"/>
<dbReference type="PROSITE" id="PS00432">
    <property type="entry name" value="ACTINS_2"/>
    <property type="match status" value="1"/>
</dbReference>
<name>M1VD84_CYAM1</name>
<dbReference type="Pfam" id="PF00022">
    <property type="entry name" value="Actin"/>
    <property type="match status" value="1"/>
</dbReference>
<dbReference type="KEGG" id="cme:CYME_CML073C"/>
<dbReference type="STRING" id="280699.M1VD84"/>
<dbReference type="PANTHER" id="PTHR11937">
    <property type="entry name" value="ACTIN"/>
    <property type="match status" value="1"/>
</dbReference>
<evidence type="ECO:0000313" key="2">
    <source>
        <dbReference type="EMBL" id="BAM80692.1"/>
    </source>
</evidence>
<dbReference type="Gene3D" id="3.90.640.10">
    <property type="entry name" value="Actin, Chain A, domain 4"/>
    <property type="match status" value="1"/>
</dbReference>
<dbReference type="SMART" id="SM00268">
    <property type="entry name" value="ACTIN"/>
    <property type="match status" value="1"/>
</dbReference>
<dbReference type="FunFam" id="3.30.420.40:FF:000058">
    <property type="entry name" value="Putative actin-related protein 5"/>
    <property type="match status" value="1"/>
</dbReference>